<evidence type="ECO:0000256" key="5">
    <source>
        <dbReference type="ARBA" id="ARBA00023136"/>
    </source>
</evidence>
<dbReference type="Pfam" id="PF13520">
    <property type="entry name" value="AA_permease_2"/>
    <property type="match status" value="1"/>
</dbReference>
<feature type="transmembrane region" description="Helical" evidence="6">
    <location>
        <begin position="291"/>
        <end position="315"/>
    </location>
</feature>
<evidence type="ECO:0000256" key="3">
    <source>
        <dbReference type="ARBA" id="ARBA00022692"/>
    </source>
</evidence>
<gene>
    <name evidence="7" type="ORF">ATK74_1694</name>
</gene>
<feature type="transmembrane region" description="Helical" evidence="6">
    <location>
        <begin position="497"/>
        <end position="518"/>
    </location>
</feature>
<feature type="transmembrane region" description="Helical" evidence="6">
    <location>
        <begin position="250"/>
        <end position="270"/>
    </location>
</feature>
<feature type="transmembrane region" description="Helical" evidence="6">
    <location>
        <begin position="94"/>
        <end position="114"/>
    </location>
</feature>
<dbReference type="PANTHER" id="PTHR42770">
    <property type="entry name" value="AMINO ACID TRANSPORTER-RELATED"/>
    <property type="match status" value="1"/>
</dbReference>
<dbReference type="Proteomes" id="UP000226079">
    <property type="component" value="Unassembled WGS sequence"/>
</dbReference>
<dbReference type="GO" id="GO:0005886">
    <property type="term" value="C:plasma membrane"/>
    <property type="evidence" value="ECO:0007669"/>
    <property type="project" value="UniProtKB-SubCell"/>
</dbReference>
<feature type="transmembrane region" description="Helical" evidence="6">
    <location>
        <begin position="425"/>
        <end position="447"/>
    </location>
</feature>
<keyword evidence="4 6" id="KW-1133">Transmembrane helix</keyword>
<dbReference type="GO" id="GO:0022857">
    <property type="term" value="F:transmembrane transporter activity"/>
    <property type="evidence" value="ECO:0007669"/>
    <property type="project" value="InterPro"/>
</dbReference>
<evidence type="ECO:0000256" key="4">
    <source>
        <dbReference type="ARBA" id="ARBA00022989"/>
    </source>
</evidence>
<reference evidence="7 8" key="1">
    <citation type="submission" date="2017-10" db="EMBL/GenBank/DDBJ databases">
        <title>Sequencing the genomes of 1000 actinobacteria strains.</title>
        <authorList>
            <person name="Klenk H.-P."/>
        </authorList>
    </citation>
    <scope>NUCLEOTIDE SEQUENCE [LARGE SCALE GENOMIC DNA]</scope>
    <source>
        <strain evidence="7 8">DSM 15597</strain>
    </source>
</reference>
<sequence length="555" mass="57650">MSGEINGKSLPNGIHLGDMLAATVVLTHTPEEVTMDGAVHSHEHADIDAEGLVDKGLRKGSVSLVAAVSIGLAATAPAYSLTGALGWGAAASGYQLPIIFLISVIPMFFVALAYKHMTEVAPDSGTVFTWGSMAIGPYTGWIGGWGLFLSSTLAGVGAAEVTVNAVVTVAGLEDPPILLRAAIGAAFILLTTWLVARGAEESSRTTLLLTIVQYGGLIVFALIMVAAVLSGNAAPTAEPFSWEWFNPLAINGYDAMMGGFLVALFIFWGFDASLAMSEESGGNAKQAGRTGVISMTIILVTYVVFAVAALAYAGIDETDPLSLTHPDNIDDVFGSMATAAVGTWGAVVAALIIAVSAFSATMSTVMPTARNLLAMASYKALPKRFASVDEATAAPKVATWAMGLLTLAIYLGLSLTSDSIVADSVYSVGISICVYYIVASLSSVVYFHRTAFASVRTAFGQVILPAIAVVVLGYVLVVEAGNMMDPEYGSGSSVMGVGTVFIVGVLGMALAIPLMLAWRIKAPAFFKGRTLPKQRAHWVRDGAGPSVGDSRSELE</sequence>
<dbReference type="InterPro" id="IPR050367">
    <property type="entry name" value="APC_superfamily"/>
</dbReference>
<keyword evidence="5 6" id="KW-0472">Membrane</keyword>
<keyword evidence="3 6" id="KW-0812">Transmembrane</keyword>
<evidence type="ECO:0000256" key="6">
    <source>
        <dbReference type="SAM" id="Phobius"/>
    </source>
</evidence>
<protein>
    <submittedName>
        <fullName evidence="7">Amino acid/polyamine/organocation transporter (APC superfamily)</fullName>
    </submittedName>
</protein>
<evidence type="ECO:0000313" key="7">
    <source>
        <dbReference type="EMBL" id="PFG17132.1"/>
    </source>
</evidence>
<keyword evidence="2" id="KW-1003">Cell membrane</keyword>
<dbReference type="PIRSF" id="PIRSF006060">
    <property type="entry name" value="AA_transporter"/>
    <property type="match status" value="1"/>
</dbReference>
<feature type="transmembrane region" description="Helical" evidence="6">
    <location>
        <begin position="135"/>
        <end position="157"/>
    </location>
</feature>
<accession>A0A2A9CU15</accession>
<dbReference type="InterPro" id="IPR002293">
    <property type="entry name" value="AA/rel_permease1"/>
</dbReference>
<dbReference type="EMBL" id="PDJC01000001">
    <property type="protein sequence ID" value="PFG17132.1"/>
    <property type="molecule type" value="Genomic_DNA"/>
</dbReference>
<name>A0A2A9CU15_9ACTN</name>
<dbReference type="Gene3D" id="1.20.1740.10">
    <property type="entry name" value="Amino acid/polyamine transporter I"/>
    <property type="match status" value="1"/>
</dbReference>
<proteinExistence type="predicted"/>
<evidence type="ECO:0000313" key="8">
    <source>
        <dbReference type="Proteomes" id="UP000226079"/>
    </source>
</evidence>
<dbReference type="PANTHER" id="PTHR42770:SF16">
    <property type="entry name" value="AMINO ACID PERMEASE"/>
    <property type="match status" value="1"/>
</dbReference>
<evidence type="ECO:0000256" key="2">
    <source>
        <dbReference type="ARBA" id="ARBA00022475"/>
    </source>
</evidence>
<dbReference type="AlphaFoldDB" id="A0A2A9CU15"/>
<feature type="transmembrane region" description="Helical" evidence="6">
    <location>
        <begin position="207"/>
        <end position="230"/>
    </location>
</feature>
<evidence type="ECO:0000256" key="1">
    <source>
        <dbReference type="ARBA" id="ARBA00004651"/>
    </source>
</evidence>
<feature type="transmembrane region" description="Helical" evidence="6">
    <location>
        <begin position="177"/>
        <end position="195"/>
    </location>
</feature>
<organism evidence="7 8">
    <name type="scientific">Propionicimonas paludicola</name>
    <dbReference type="NCBI Taxonomy" id="185243"/>
    <lineage>
        <taxon>Bacteria</taxon>
        <taxon>Bacillati</taxon>
        <taxon>Actinomycetota</taxon>
        <taxon>Actinomycetes</taxon>
        <taxon>Propionibacteriales</taxon>
        <taxon>Nocardioidaceae</taxon>
        <taxon>Propionicimonas</taxon>
    </lineage>
</organism>
<comment type="subcellular location">
    <subcellularLocation>
        <location evidence="1">Cell membrane</location>
        <topology evidence="1">Multi-pass membrane protein</topology>
    </subcellularLocation>
</comment>
<feature type="transmembrane region" description="Helical" evidence="6">
    <location>
        <begin position="393"/>
        <end position="413"/>
    </location>
</feature>
<feature type="transmembrane region" description="Helical" evidence="6">
    <location>
        <begin position="335"/>
        <end position="360"/>
    </location>
</feature>
<feature type="transmembrane region" description="Helical" evidence="6">
    <location>
        <begin position="62"/>
        <end position="82"/>
    </location>
</feature>
<comment type="caution">
    <text evidence="7">The sequence shown here is derived from an EMBL/GenBank/DDBJ whole genome shotgun (WGS) entry which is preliminary data.</text>
</comment>
<feature type="transmembrane region" description="Helical" evidence="6">
    <location>
        <begin position="459"/>
        <end position="477"/>
    </location>
</feature>
<keyword evidence="8" id="KW-1185">Reference proteome</keyword>